<proteinExistence type="predicted"/>
<evidence type="ECO:0000313" key="1">
    <source>
        <dbReference type="EMBL" id="KAJ2972533.1"/>
    </source>
</evidence>
<organism evidence="1 2">
    <name type="scientific">Trametes sanguinea</name>
    <dbReference type="NCBI Taxonomy" id="158606"/>
    <lineage>
        <taxon>Eukaryota</taxon>
        <taxon>Fungi</taxon>
        <taxon>Dikarya</taxon>
        <taxon>Basidiomycota</taxon>
        <taxon>Agaricomycotina</taxon>
        <taxon>Agaricomycetes</taxon>
        <taxon>Polyporales</taxon>
        <taxon>Polyporaceae</taxon>
        <taxon>Trametes</taxon>
    </lineage>
</organism>
<keyword evidence="2" id="KW-1185">Reference proteome</keyword>
<gene>
    <name evidence="1" type="ORF">NUW54_g12250</name>
</gene>
<evidence type="ECO:0000313" key="2">
    <source>
        <dbReference type="Proteomes" id="UP001144978"/>
    </source>
</evidence>
<accession>A0ACC1N183</accession>
<reference evidence="1" key="1">
    <citation type="submission" date="2022-08" db="EMBL/GenBank/DDBJ databases">
        <title>Genome Sequence of Pycnoporus sanguineus.</title>
        <authorList>
            <person name="Buettner E."/>
        </authorList>
    </citation>
    <scope>NUCLEOTIDE SEQUENCE</scope>
    <source>
        <strain evidence="1">CG-C14</strain>
    </source>
</reference>
<sequence length="148" mass="15920">MRVELICRIQRVRRYGTATIPAEPSPIVVTETVTVETSSWVTVYSSYVGSPEPTPSSLSGNVIKVVVGGANGELTYTPDHVSAQPRDIISFEFHQKNHTATQSSFAAPCVRLKDSYGNIVGLDSGLYVLFSPALRLLPLLTPVSAACP</sequence>
<dbReference type="EMBL" id="JANSHE010005133">
    <property type="protein sequence ID" value="KAJ2972533.1"/>
    <property type="molecule type" value="Genomic_DNA"/>
</dbReference>
<dbReference type="Proteomes" id="UP001144978">
    <property type="component" value="Unassembled WGS sequence"/>
</dbReference>
<comment type="caution">
    <text evidence="1">The sequence shown here is derived from an EMBL/GenBank/DDBJ whole genome shotgun (WGS) entry which is preliminary data.</text>
</comment>
<protein>
    <submittedName>
        <fullName evidence="1">Uncharacterized protein</fullName>
    </submittedName>
</protein>
<name>A0ACC1N183_9APHY</name>